<feature type="domain" description="Cathepsin propeptide inhibitor" evidence="2">
    <location>
        <begin position="7"/>
        <end position="63"/>
    </location>
</feature>
<sequence length="201" mass="23212">MGAMEKKKTFQKQYNGKSDEVMRRLIWEKNYKYITNHNMEYSQGLHTYTLGMNQFGDMTIEEVVRTMTGLKVPPRNRASNITAADDEVMDALSDSIDYRKKGYVTPVRNQRSFQQLLNEMIMMIRSIGEETWEHLGVEHPPSLYSGEHTISLQTTPYPISVGLMQRSSIQQLLNESRKIEAQERQPGEHLGSGTHRPLYTP</sequence>
<feature type="region of interest" description="Disordered" evidence="1">
    <location>
        <begin position="179"/>
        <end position="201"/>
    </location>
</feature>
<comment type="caution">
    <text evidence="3">The sequence shown here is derived from an EMBL/GenBank/DDBJ whole genome shotgun (WGS) entry which is preliminary data.</text>
</comment>
<dbReference type="Proteomes" id="UP001176940">
    <property type="component" value="Unassembled WGS sequence"/>
</dbReference>
<accession>A0ABN9LJB6</accession>
<evidence type="ECO:0000313" key="3">
    <source>
        <dbReference type="EMBL" id="CAJ0940898.1"/>
    </source>
</evidence>
<proteinExistence type="predicted"/>
<gene>
    <name evidence="3" type="ORF">RIMI_LOCUS9050587</name>
</gene>
<reference evidence="3" key="1">
    <citation type="submission" date="2023-07" db="EMBL/GenBank/DDBJ databases">
        <authorList>
            <person name="Stuckert A."/>
        </authorList>
    </citation>
    <scope>NUCLEOTIDE SEQUENCE</scope>
</reference>
<dbReference type="Pfam" id="PF08246">
    <property type="entry name" value="Inhibitor_I29"/>
    <property type="match status" value="1"/>
</dbReference>
<dbReference type="Gene3D" id="3.90.70.10">
    <property type="entry name" value="Cysteine proteinases"/>
    <property type="match status" value="1"/>
</dbReference>
<dbReference type="SUPFAM" id="SSF54001">
    <property type="entry name" value="Cysteine proteinases"/>
    <property type="match status" value="1"/>
</dbReference>
<dbReference type="InterPro" id="IPR038765">
    <property type="entry name" value="Papain-like_cys_pep_sf"/>
</dbReference>
<protein>
    <recommendedName>
        <fullName evidence="2">Cathepsin propeptide inhibitor domain-containing protein</fullName>
    </recommendedName>
</protein>
<dbReference type="InterPro" id="IPR013201">
    <property type="entry name" value="Prot_inhib_I29"/>
</dbReference>
<evidence type="ECO:0000256" key="1">
    <source>
        <dbReference type="SAM" id="MobiDB-lite"/>
    </source>
</evidence>
<name>A0ABN9LJB6_9NEOB</name>
<keyword evidence="4" id="KW-1185">Reference proteome</keyword>
<dbReference type="EMBL" id="CAUEEQ010018460">
    <property type="protein sequence ID" value="CAJ0940898.1"/>
    <property type="molecule type" value="Genomic_DNA"/>
</dbReference>
<organism evidence="3 4">
    <name type="scientific">Ranitomeya imitator</name>
    <name type="common">mimic poison frog</name>
    <dbReference type="NCBI Taxonomy" id="111125"/>
    <lineage>
        <taxon>Eukaryota</taxon>
        <taxon>Metazoa</taxon>
        <taxon>Chordata</taxon>
        <taxon>Craniata</taxon>
        <taxon>Vertebrata</taxon>
        <taxon>Euteleostomi</taxon>
        <taxon>Amphibia</taxon>
        <taxon>Batrachia</taxon>
        <taxon>Anura</taxon>
        <taxon>Neobatrachia</taxon>
        <taxon>Hyloidea</taxon>
        <taxon>Dendrobatidae</taxon>
        <taxon>Dendrobatinae</taxon>
        <taxon>Ranitomeya</taxon>
    </lineage>
</organism>
<dbReference type="SMART" id="SM00848">
    <property type="entry name" value="Inhibitor_I29"/>
    <property type="match status" value="1"/>
</dbReference>
<evidence type="ECO:0000313" key="4">
    <source>
        <dbReference type="Proteomes" id="UP001176940"/>
    </source>
</evidence>
<evidence type="ECO:0000259" key="2">
    <source>
        <dbReference type="SMART" id="SM00848"/>
    </source>
</evidence>